<keyword evidence="11" id="KW-1185">Reference proteome</keyword>
<dbReference type="FunFam" id="1.20.58.220:FF:000004">
    <property type="entry name" value="Phosphate-specific transport system accessory protein PhoU"/>
    <property type="match status" value="1"/>
</dbReference>
<evidence type="ECO:0000256" key="2">
    <source>
        <dbReference type="ARBA" id="ARBA00008107"/>
    </source>
</evidence>
<dbReference type="Gene3D" id="1.20.58.220">
    <property type="entry name" value="Phosphate transport system protein phou homolog 2, domain 2"/>
    <property type="match status" value="1"/>
</dbReference>
<gene>
    <name evidence="10" type="ORF">UC8_44950</name>
</gene>
<sequence>MTKHFQRDMDRLHGSILALSSRVEAMIDKAMLALCDRRMDLAAEVTDEDYEVNQEEIRIEEECLKMLALHQPVAGDLRRIAAVLKINNDLERIADLAVNIGERSQGFSQFPEFQVPDRIREMSTAAVSMLRSALDSFVKMDPLLARRVRAQDGEVNSHNVAIINILQEMMMEDSRLVIPAVHCFSASRHLERIGDLATNIAEDVIYLVEGEIVRHQHDHIDGSTTASRE</sequence>
<comment type="subunit">
    <text evidence="3 8">Homodimer.</text>
</comment>
<dbReference type="AlphaFoldDB" id="A0A5B9QZ59"/>
<comment type="subcellular location">
    <subcellularLocation>
        <location evidence="1 8">Cytoplasm</location>
    </subcellularLocation>
</comment>
<evidence type="ECO:0000256" key="4">
    <source>
        <dbReference type="ARBA" id="ARBA00022448"/>
    </source>
</evidence>
<dbReference type="PANTHER" id="PTHR42930">
    <property type="entry name" value="PHOSPHATE-SPECIFIC TRANSPORT SYSTEM ACCESSORY PROTEIN PHOU"/>
    <property type="match status" value="1"/>
</dbReference>
<proteinExistence type="inferred from homology"/>
<feature type="domain" description="PhoU" evidence="9">
    <location>
        <begin position="19"/>
        <end position="103"/>
    </location>
</feature>
<dbReference type="OrthoDB" id="9814256at2"/>
<reference evidence="10 11" key="1">
    <citation type="submission" date="2019-08" db="EMBL/GenBank/DDBJ databases">
        <title>Deep-cultivation of Planctomycetes and their phenomic and genomic characterization uncovers novel biology.</title>
        <authorList>
            <person name="Wiegand S."/>
            <person name="Jogler M."/>
            <person name="Boedeker C."/>
            <person name="Pinto D."/>
            <person name="Vollmers J."/>
            <person name="Rivas-Marin E."/>
            <person name="Kohn T."/>
            <person name="Peeters S.H."/>
            <person name="Heuer A."/>
            <person name="Rast P."/>
            <person name="Oberbeckmann S."/>
            <person name="Bunk B."/>
            <person name="Jeske O."/>
            <person name="Meyerdierks A."/>
            <person name="Storesund J.E."/>
            <person name="Kallscheuer N."/>
            <person name="Luecker S."/>
            <person name="Lage O.M."/>
            <person name="Pohl T."/>
            <person name="Merkel B.J."/>
            <person name="Hornburger P."/>
            <person name="Mueller R.-W."/>
            <person name="Bruemmer F."/>
            <person name="Labrenz M."/>
            <person name="Spormann A.M."/>
            <person name="Op den Camp H."/>
            <person name="Overmann J."/>
            <person name="Amann R."/>
            <person name="Jetten M.S.M."/>
            <person name="Mascher T."/>
            <person name="Medema M.H."/>
            <person name="Devos D.P."/>
            <person name="Kaster A.-K."/>
            <person name="Ovreas L."/>
            <person name="Rohde M."/>
            <person name="Galperin M.Y."/>
            <person name="Jogler C."/>
        </authorList>
    </citation>
    <scope>NUCLEOTIDE SEQUENCE [LARGE SCALE GENOMIC DNA]</scope>
    <source>
        <strain evidence="10 11">UC8</strain>
    </source>
</reference>
<evidence type="ECO:0000256" key="8">
    <source>
        <dbReference type="PIRNR" id="PIRNR003107"/>
    </source>
</evidence>
<evidence type="ECO:0000313" key="11">
    <source>
        <dbReference type="Proteomes" id="UP000325286"/>
    </source>
</evidence>
<keyword evidence="5 8" id="KW-0963">Cytoplasm</keyword>
<dbReference type="GO" id="GO:0005737">
    <property type="term" value="C:cytoplasm"/>
    <property type="evidence" value="ECO:0007669"/>
    <property type="project" value="UniProtKB-SubCell"/>
</dbReference>
<evidence type="ECO:0000256" key="6">
    <source>
        <dbReference type="ARBA" id="ARBA00022592"/>
    </source>
</evidence>
<dbReference type="GO" id="GO:0030643">
    <property type="term" value="P:intracellular phosphate ion homeostasis"/>
    <property type="evidence" value="ECO:0007669"/>
    <property type="project" value="InterPro"/>
</dbReference>
<dbReference type="InterPro" id="IPR028366">
    <property type="entry name" value="PhoU"/>
</dbReference>
<accession>A0A5B9QZ59</accession>
<comment type="function">
    <text evidence="7 8">Plays a role in the regulation of phosphate uptake.</text>
</comment>
<dbReference type="NCBIfam" id="TIGR02135">
    <property type="entry name" value="phoU_full"/>
    <property type="match status" value="1"/>
</dbReference>
<dbReference type="SUPFAM" id="SSF109755">
    <property type="entry name" value="PhoU-like"/>
    <property type="match status" value="1"/>
</dbReference>
<dbReference type="GO" id="GO:0006817">
    <property type="term" value="P:phosphate ion transport"/>
    <property type="evidence" value="ECO:0007669"/>
    <property type="project" value="UniProtKB-KW"/>
</dbReference>
<keyword evidence="4 8" id="KW-0813">Transport</keyword>
<dbReference type="KEGG" id="rul:UC8_44950"/>
<dbReference type="Pfam" id="PF01895">
    <property type="entry name" value="PhoU"/>
    <property type="match status" value="2"/>
</dbReference>
<evidence type="ECO:0000256" key="1">
    <source>
        <dbReference type="ARBA" id="ARBA00004496"/>
    </source>
</evidence>
<organism evidence="10 11">
    <name type="scientific">Roseimaritima ulvae</name>
    <dbReference type="NCBI Taxonomy" id="980254"/>
    <lineage>
        <taxon>Bacteria</taxon>
        <taxon>Pseudomonadati</taxon>
        <taxon>Planctomycetota</taxon>
        <taxon>Planctomycetia</taxon>
        <taxon>Pirellulales</taxon>
        <taxon>Pirellulaceae</taxon>
        <taxon>Roseimaritima</taxon>
    </lineage>
</organism>
<dbReference type="Proteomes" id="UP000325286">
    <property type="component" value="Chromosome"/>
</dbReference>
<dbReference type="PANTHER" id="PTHR42930:SF3">
    <property type="entry name" value="PHOSPHATE-SPECIFIC TRANSPORT SYSTEM ACCESSORY PROTEIN PHOU"/>
    <property type="match status" value="1"/>
</dbReference>
<evidence type="ECO:0000256" key="5">
    <source>
        <dbReference type="ARBA" id="ARBA00022490"/>
    </source>
</evidence>
<evidence type="ECO:0000256" key="7">
    <source>
        <dbReference type="ARBA" id="ARBA00056181"/>
    </source>
</evidence>
<feature type="domain" description="PhoU" evidence="9">
    <location>
        <begin position="119"/>
        <end position="204"/>
    </location>
</feature>
<protein>
    <recommendedName>
        <fullName evidence="8">Phosphate-specific transport system accessory protein PhoU</fullName>
    </recommendedName>
</protein>
<evidence type="ECO:0000256" key="3">
    <source>
        <dbReference type="ARBA" id="ARBA00011738"/>
    </source>
</evidence>
<name>A0A5B9QZ59_9BACT</name>
<evidence type="ECO:0000259" key="9">
    <source>
        <dbReference type="Pfam" id="PF01895"/>
    </source>
</evidence>
<comment type="similarity">
    <text evidence="2 8">Belongs to the PhoU family.</text>
</comment>
<dbReference type="InterPro" id="IPR026022">
    <property type="entry name" value="PhoU_dom"/>
</dbReference>
<dbReference type="EMBL" id="CP042914">
    <property type="protein sequence ID" value="QEG42456.1"/>
    <property type="molecule type" value="Genomic_DNA"/>
</dbReference>
<dbReference type="PIRSF" id="PIRSF003107">
    <property type="entry name" value="PhoU"/>
    <property type="match status" value="1"/>
</dbReference>
<dbReference type="GO" id="GO:0045936">
    <property type="term" value="P:negative regulation of phosphate metabolic process"/>
    <property type="evidence" value="ECO:0007669"/>
    <property type="project" value="InterPro"/>
</dbReference>
<evidence type="ECO:0000313" key="10">
    <source>
        <dbReference type="EMBL" id="QEG42456.1"/>
    </source>
</evidence>
<dbReference type="InterPro" id="IPR038078">
    <property type="entry name" value="PhoU-like_sf"/>
</dbReference>
<dbReference type="RefSeq" id="WP_068141031.1">
    <property type="nucleotide sequence ID" value="NZ_CP042914.1"/>
</dbReference>
<keyword evidence="6 8" id="KW-0592">Phosphate transport</keyword>